<organism evidence="1 2">
    <name type="scientific">Stephania yunnanensis</name>
    <dbReference type="NCBI Taxonomy" id="152371"/>
    <lineage>
        <taxon>Eukaryota</taxon>
        <taxon>Viridiplantae</taxon>
        <taxon>Streptophyta</taxon>
        <taxon>Embryophyta</taxon>
        <taxon>Tracheophyta</taxon>
        <taxon>Spermatophyta</taxon>
        <taxon>Magnoliopsida</taxon>
        <taxon>Ranunculales</taxon>
        <taxon>Menispermaceae</taxon>
        <taxon>Menispermoideae</taxon>
        <taxon>Cissampelideae</taxon>
        <taxon>Stephania</taxon>
    </lineage>
</organism>
<gene>
    <name evidence="1" type="ORF">Syun_023901</name>
</gene>
<keyword evidence="2" id="KW-1185">Reference proteome</keyword>
<dbReference type="EMBL" id="JBBNAF010000010">
    <property type="protein sequence ID" value="KAK9107890.1"/>
    <property type="molecule type" value="Genomic_DNA"/>
</dbReference>
<comment type="caution">
    <text evidence="1">The sequence shown here is derived from an EMBL/GenBank/DDBJ whole genome shotgun (WGS) entry which is preliminary data.</text>
</comment>
<protein>
    <submittedName>
        <fullName evidence="1">Uncharacterized protein</fullName>
    </submittedName>
</protein>
<dbReference type="Proteomes" id="UP001420932">
    <property type="component" value="Unassembled WGS sequence"/>
</dbReference>
<reference evidence="1 2" key="1">
    <citation type="submission" date="2024-01" db="EMBL/GenBank/DDBJ databases">
        <title>Genome assemblies of Stephania.</title>
        <authorList>
            <person name="Yang L."/>
        </authorList>
    </citation>
    <scope>NUCLEOTIDE SEQUENCE [LARGE SCALE GENOMIC DNA]</scope>
    <source>
        <strain evidence="1">YNDBR</strain>
        <tissue evidence="1">Leaf</tissue>
    </source>
</reference>
<evidence type="ECO:0000313" key="1">
    <source>
        <dbReference type="EMBL" id="KAK9107890.1"/>
    </source>
</evidence>
<sequence>MKKMKKKKSKTAVAELERIERMSSSMLDVLNSRCVTAERRCRCGAVRGRAGNQGFEGA</sequence>
<evidence type="ECO:0000313" key="2">
    <source>
        <dbReference type="Proteomes" id="UP001420932"/>
    </source>
</evidence>
<dbReference type="AlphaFoldDB" id="A0AAP0F9S6"/>
<proteinExistence type="predicted"/>
<accession>A0AAP0F9S6</accession>
<name>A0AAP0F9S6_9MAGN</name>